<name>A0A2A2TQJ1_9CYAN</name>
<dbReference type="Proteomes" id="UP000218238">
    <property type="component" value="Unassembled WGS sequence"/>
</dbReference>
<gene>
    <name evidence="2" type="ORF">CK510_00430</name>
</gene>
<feature type="region of interest" description="Disordered" evidence="1">
    <location>
        <begin position="152"/>
        <end position="190"/>
    </location>
</feature>
<protein>
    <submittedName>
        <fullName evidence="2">Uncharacterized protein</fullName>
    </submittedName>
</protein>
<feature type="region of interest" description="Disordered" evidence="1">
    <location>
        <begin position="265"/>
        <end position="353"/>
    </location>
</feature>
<dbReference type="RefSeq" id="WP_095719792.1">
    <property type="nucleotide sequence ID" value="NZ_NTFS01000002.1"/>
</dbReference>
<evidence type="ECO:0000256" key="1">
    <source>
        <dbReference type="SAM" id="MobiDB-lite"/>
    </source>
</evidence>
<feature type="compositionally biased region" description="Acidic residues" evidence="1">
    <location>
        <begin position="158"/>
        <end position="168"/>
    </location>
</feature>
<accession>A0A2A2TQJ1</accession>
<sequence length="353" mass="39076">MNSDLMPSPEPSKPSKTNKDQTSIETPKEEVLTQEQTPQEENSLVINSDNAEDDKFANRHQPIPPPSEPMQYRAIGLVRGRYVASEEQFTQGSLISVDGIELSSVLLGRIMSLVKNHLDLEQDHLWVVYPRTRQEDDELHLQIVGVWEPEKLAKDPISEEEGEKEEKEEEKPTESETSPSEALTPSSDIPDGGFSIRGEVVYQTPDCNSLVIKIKQAPRKKDDKPKYFKLKIKGKLDARAVGKFWDLQVKREGDSLMIEKGEAIADLPKKRRPPFKAGAGGGGRRPFNRAGGGGGIGVGSKKPFRRPPGGETPRPVKKDSADPSTVSSVIPKPMPNPSRPTPKPVKRAKPEDE</sequence>
<feature type="compositionally biased region" description="Pro residues" evidence="1">
    <location>
        <begin position="332"/>
        <end position="343"/>
    </location>
</feature>
<reference evidence="2 3" key="1">
    <citation type="submission" date="2017-08" db="EMBL/GenBank/DDBJ databases">
        <title>Draft genome sequence of filamentous cyanobacterium Calothrix elsteri CCALA 953.</title>
        <authorList>
            <person name="Gagunashvili A.N."/>
            <person name="Elster J."/>
            <person name="Andresson O.S."/>
        </authorList>
    </citation>
    <scope>NUCLEOTIDE SEQUENCE [LARGE SCALE GENOMIC DNA]</scope>
    <source>
        <strain evidence="2 3">CCALA 953</strain>
    </source>
</reference>
<feature type="compositionally biased region" description="Gly residues" evidence="1">
    <location>
        <begin position="278"/>
        <end position="298"/>
    </location>
</feature>
<feature type="compositionally biased region" description="Low complexity" evidence="1">
    <location>
        <begin position="175"/>
        <end position="187"/>
    </location>
</feature>
<keyword evidence="3" id="KW-1185">Reference proteome</keyword>
<feature type="region of interest" description="Disordered" evidence="1">
    <location>
        <begin position="1"/>
        <end position="69"/>
    </location>
</feature>
<evidence type="ECO:0000313" key="2">
    <source>
        <dbReference type="EMBL" id="PAX60712.1"/>
    </source>
</evidence>
<dbReference type="AlphaFoldDB" id="A0A2A2TQJ1"/>
<dbReference type="OrthoDB" id="423098at2"/>
<evidence type="ECO:0000313" key="3">
    <source>
        <dbReference type="Proteomes" id="UP000218238"/>
    </source>
</evidence>
<feature type="compositionally biased region" description="Polar residues" evidence="1">
    <location>
        <begin position="33"/>
        <end position="49"/>
    </location>
</feature>
<comment type="caution">
    <text evidence="2">The sequence shown here is derived from an EMBL/GenBank/DDBJ whole genome shotgun (WGS) entry which is preliminary data.</text>
</comment>
<proteinExistence type="predicted"/>
<organism evidence="2 3">
    <name type="scientific">Brunnivagina elsteri CCALA 953</name>
    <dbReference type="NCBI Taxonomy" id="987040"/>
    <lineage>
        <taxon>Bacteria</taxon>
        <taxon>Bacillati</taxon>
        <taxon>Cyanobacteriota</taxon>
        <taxon>Cyanophyceae</taxon>
        <taxon>Nostocales</taxon>
        <taxon>Calotrichaceae</taxon>
        <taxon>Brunnivagina</taxon>
    </lineage>
</organism>
<dbReference type="EMBL" id="NTFS01000002">
    <property type="protein sequence ID" value="PAX60712.1"/>
    <property type="molecule type" value="Genomic_DNA"/>
</dbReference>